<dbReference type="InterPro" id="IPR006016">
    <property type="entry name" value="UspA"/>
</dbReference>
<organism evidence="6 7">
    <name type="scientific">Shewanella algidipiscicola</name>
    <dbReference type="NCBI Taxonomy" id="614070"/>
    <lineage>
        <taxon>Bacteria</taxon>
        <taxon>Pseudomonadati</taxon>
        <taxon>Pseudomonadota</taxon>
        <taxon>Gammaproteobacteria</taxon>
        <taxon>Alteromonadales</taxon>
        <taxon>Shewanellaceae</taxon>
        <taxon>Shewanella</taxon>
    </lineage>
</organism>
<accession>A0ABQ4PLS4</accession>
<dbReference type="RefSeq" id="WP_119976899.1">
    <property type="nucleotide sequence ID" value="NZ_BPFB01000033.1"/>
</dbReference>
<dbReference type="Proteomes" id="UP000761574">
    <property type="component" value="Unassembled WGS sequence"/>
</dbReference>
<proteinExistence type="inferred from homology"/>
<dbReference type="Pfam" id="PF00582">
    <property type="entry name" value="Usp"/>
    <property type="match status" value="1"/>
</dbReference>
<evidence type="ECO:0000256" key="2">
    <source>
        <dbReference type="ARBA" id="ARBA00008791"/>
    </source>
</evidence>
<comment type="subcellular location">
    <subcellularLocation>
        <location evidence="1">Cytoplasm</location>
    </subcellularLocation>
</comment>
<sequence>MDSYKRLLVVIDEHDFSFRGISRAAYMANKSRAHILVMLLEHSHFVTRLVETFHHSQASDPSKVGNLAQTISAKRHCLADFIQTVAQTGVAISPASTSCHCIDDVLQCCRDFQVDAVLISASTRQLWHWLAIKSLDVRLLKESPRPVVIVKDHAWQPGGRIVSLVEPCAEGGQKSINEAVLQTTEHFTQLLKGDCHLLDCYYGDSPSISFQQPVMPETDEQYHLCQLSLYSSRYHLLPNQSDRHVSASHFHVIKALPEDAIAKLAKQVDSELVIVGDCGQSNLLSNMCGNIAEQVIDRIDCDLLVVKPHSSAVYH</sequence>
<evidence type="ECO:0000313" key="7">
    <source>
        <dbReference type="Proteomes" id="UP000761574"/>
    </source>
</evidence>
<evidence type="ECO:0000259" key="5">
    <source>
        <dbReference type="Pfam" id="PF00582"/>
    </source>
</evidence>
<keyword evidence="3" id="KW-0963">Cytoplasm</keyword>
<dbReference type="SUPFAM" id="SSF52402">
    <property type="entry name" value="Adenine nucleotide alpha hydrolases-like"/>
    <property type="match status" value="2"/>
</dbReference>
<comment type="function">
    <text evidence="4">Required for resistance to DNA-damaging agents.</text>
</comment>
<reference evidence="6 7" key="1">
    <citation type="submission" date="2021-05" db="EMBL/GenBank/DDBJ databases">
        <title>Molecular characterization for Shewanella algae harboring chromosomal blaOXA-55-like strains isolated from clinical and environment sample.</title>
        <authorList>
            <person name="Ohama Y."/>
            <person name="Aoki K."/>
            <person name="Harada S."/>
            <person name="Moriya K."/>
            <person name="Ishii Y."/>
            <person name="Tateda K."/>
        </authorList>
    </citation>
    <scope>NUCLEOTIDE SEQUENCE [LARGE SCALE GENOMIC DNA]</scope>
    <source>
        <strain evidence="6 7">LMG 23746</strain>
    </source>
</reference>
<evidence type="ECO:0000313" key="6">
    <source>
        <dbReference type="EMBL" id="GIU48954.1"/>
    </source>
</evidence>
<comment type="similarity">
    <text evidence="2">Belongs to the universal stress protein A family.</text>
</comment>
<dbReference type="EMBL" id="BPFB01000033">
    <property type="protein sequence ID" value="GIU48954.1"/>
    <property type="molecule type" value="Genomic_DNA"/>
</dbReference>
<feature type="domain" description="UspA" evidence="5">
    <location>
        <begin position="238"/>
        <end position="307"/>
    </location>
</feature>
<dbReference type="PANTHER" id="PTHR47892:SF1">
    <property type="entry name" value="UNIVERSAL STRESS PROTEIN E"/>
    <property type="match status" value="1"/>
</dbReference>
<dbReference type="Gene3D" id="3.40.50.12370">
    <property type="match status" value="1"/>
</dbReference>
<dbReference type="PANTHER" id="PTHR47892">
    <property type="entry name" value="UNIVERSAL STRESS PROTEIN E"/>
    <property type="match status" value="1"/>
</dbReference>
<evidence type="ECO:0000256" key="3">
    <source>
        <dbReference type="ARBA" id="ARBA00022490"/>
    </source>
</evidence>
<keyword evidence="7" id="KW-1185">Reference proteome</keyword>
<protein>
    <submittedName>
        <fullName evidence="6">Universal stress protein E</fullName>
    </submittedName>
</protein>
<evidence type="ECO:0000256" key="4">
    <source>
        <dbReference type="ARBA" id="ARBA00037131"/>
    </source>
</evidence>
<name>A0ABQ4PLS4_9GAMM</name>
<gene>
    <name evidence="6" type="ORF">TUM4630_26450</name>
</gene>
<comment type="caution">
    <text evidence="6">The sequence shown here is derived from an EMBL/GenBank/DDBJ whole genome shotgun (WGS) entry which is preliminary data.</text>
</comment>
<evidence type="ECO:0000256" key="1">
    <source>
        <dbReference type="ARBA" id="ARBA00004496"/>
    </source>
</evidence>